<dbReference type="GO" id="GO:0015935">
    <property type="term" value="C:small ribosomal subunit"/>
    <property type="evidence" value="ECO:0007669"/>
    <property type="project" value="InterPro"/>
</dbReference>
<evidence type="ECO:0000256" key="1">
    <source>
        <dbReference type="ARBA" id="ARBA00006242"/>
    </source>
</evidence>
<dbReference type="InterPro" id="IPR018130">
    <property type="entry name" value="Ribosomal_uS2_CS"/>
</dbReference>
<protein>
    <recommendedName>
        <fullName evidence="4 5">Small ribosomal subunit protein uS2</fullName>
    </recommendedName>
</protein>
<dbReference type="InterPro" id="IPR001865">
    <property type="entry name" value="Ribosomal_uS2"/>
</dbReference>
<evidence type="ECO:0000256" key="3">
    <source>
        <dbReference type="ARBA" id="ARBA00023274"/>
    </source>
</evidence>
<evidence type="ECO:0000256" key="4">
    <source>
        <dbReference type="ARBA" id="ARBA00035256"/>
    </source>
</evidence>
<keyword evidence="2 5" id="KW-0689">Ribosomal protein</keyword>
<gene>
    <name evidence="5" type="primary">rpsB</name>
    <name evidence="7" type="ORF">A2188_00660</name>
</gene>
<evidence type="ECO:0000256" key="2">
    <source>
        <dbReference type="ARBA" id="ARBA00022980"/>
    </source>
</evidence>
<evidence type="ECO:0000313" key="8">
    <source>
        <dbReference type="Proteomes" id="UP000179241"/>
    </source>
</evidence>
<dbReference type="Gene3D" id="3.40.50.10490">
    <property type="entry name" value="Glucose-6-phosphate isomerase like protein, domain 1"/>
    <property type="match status" value="1"/>
</dbReference>
<evidence type="ECO:0000256" key="5">
    <source>
        <dbReference type="HAMAP-Rule" id="MF_00291"/>
    </source>
</evidence>
<proteinExistence type="inferred from homology"/>
<evidence type="ECO:0000313" key="7">
    <source>
        <dbReference type="EMBL" id="OGM77367.1"/>
    </source>
</evidence>
<dbReference type="PANTHER" id="PTHR12534:SF0">
    <property type="entry name" value="SMALL RIBOSOMAL SUBUNIT PROTEIN US2M"/>
    <property type="match status" value="1"/>
</dbReference>
<feature type="compositionally biased region" description="Basic residues" evidence="6">
    <location>
        <begin position="255"/>
        <end position="272"/>
    </location>
</feature>
<dbReference type="PANTHER" id="PTHR12534">
    <property type="entry name" value="30S RIBOSOMAL PROTEIN S2 PROKARYOTIC AND ORGANELLAR"/>
    <property type="match status" value="1"/>
</dbReference>
<accession>A0A1F8CM08</accession>
<organism evidence="7 8">
    <name type="scientific">Candidatus Woesebacteria bacterium RIFOXYA1_FULL_43_9</name>
    <dbReference type="NCBI Taxonomy" id="1802534"/>
    <lineage>
        <taxon>Bacteria</taxon>
        <taxon>Candidatus Woeseibacteriota</taxon>
    </lineage>
</organism>
<keyword evidence="3 5" id="KW-0687">Ribonucleoprotein</keyword>
<comment type="caution">
    <text evidence="7">The sequence shown here is derived from an EMBL/GenBank/DDBJ whole genome shotgun (WGS) entry which is preliminary data.</text>
</comment>
<dbReference type="EMBL" id="MGHU01000021">
    <property type="protein sequence ID" value="OGM77367.1"/>
    <property type="molecule type" value="Genomic_DNA"/>
</dbReference>
<dbReference type="PROSITE" id="PS00962">
    <property type="entry name" value="RIBOSOMAL_S2_1"/>
    <property type="match status" value="1"/>
</dbReference>
<reference evidence="7 8" key="1">
    <citation type="journal article" date="2016" name="Nat. Commun.">
        <title>Thousands of microbial genomes shed light on interconnected biogeochemical processes in an aquifer system.</title>
        <authorList>
            <person name="Anantharaman K."/>
            <person name="Brown C.T."/>
            <person name="Hug L.A."/>
            <person name="Sharon I."/>
            <person name="Castelle C.J."/>
            <person name="Probst A.J."/>
            <person name="Thomas B.C."/>
            <person name="Singh A."/>
            <person name="Wilkins M.J."/>
            <person name="Karaoz U."/>
            <person name="Brodie E.L."/>
            <person name="Williams K.H."/>
            <person name="Hubbard S.S."/>
            <person name="Banfield J.F."/>
        </authorList>
    </citation>
    <scope>NUCLEOTIDE SEQUENCE [LARGE SCALE GENOMIC DNA]</scope>
</reference>
<dbReference type="GO" id="GO:0003735">
    <property type="term" value="F:structural constituent of ribosome"/>
    <property type="evidence" value="ECO:0007669"/>
    <property type="project" value="InterPro"/>
</dbReference>
<dbReference type="HAMAP" id="MF_00291_B">
    <property type="entry name" value="Ribosomal_uS2_B"/>
    <property type="match status" value="1"/>
</dbReference>
<dbReference type="GO" id="GO:0006412">
    <property type="term" value="P:translation"/>
    <property type="evidence" value="ECO:0007669"/>
    <property type="project" value="UniProtKB-UniRule"/>
</dbReference>
<dbReference type="Pfam" id="PF00318">
    <property type="entry name" value="Ribosomal_S2"/>
    <property type="match status" value="1"/>
</dbReference>
<dbReference type="SUPFAM" id="SSF52313">
    <property type="entry name" value="Ribosomal protein S2"/>
    <property type="match status" value="1"/>
</dbReference>
<dbReference type="AlphaFoldDB" id="A0A1F8CM08"/>
<comment type="similarity">
    <text evidence="1 5">Belongs to the universal ribosomal protein uS2 family.</text>
</comment>
<feature type="region of interest" description="Disordered" evidence="6">
    <location>
        <begin position="223"/>
        <end position="272"/>
    </location>
</feature>
<dbReference type="PRINTS" id="PR00395">
    <property type="entry name" value="RIBOSOMALS2"/>
</dbReference>
<sequence>MKKLEVSIEKLFEANAHLGHQASRWNPKMAKFVYGTENGIHLFDLAKTVTALEEAVAMIKKQISEGKKIVFVSTKKQFEGQVVAMAKGLGQYFVQERWLGGTLTNFNQIKRSIDKLAEMKKTKADSGYMHFTKKERVLLDREMTRLERVVGGLTGLSAVPDTMFIFNLKDNKGAAMEAKRSGVYTIGICDSNADPDSVDLAIPMSDDSADAIQYILSLLTASEQPSSPTRSGIHTNDEATPSGKTTGSRVPPIRRAGKHGMTTKKTVKKTVK</sequence>
<dbReference type="Proteomes" id="UP000179241">
    <property type="component" value="Unassembled WGS sequence"/>
</dbReference>
<dbReference type="InterPro" id="IPR005706">
    <property type="entry name" value="Ribosomal_uS2_bac/mit/plastid"/>
</dbReference>
<evidence type="ECO:0000256" key="6">
    <source>
        <dbReference type="SAM" id="MobiDB-lite"/>
    </source>
</evidence>
<dbReference type="Gene3D" id="1.10.287.610">
    <property type="entry name" value="Helix hairpin bin"/>
    <property type="match status" value="1"/>
</dbReference>
<name>A0A1F8CM08_9BACT</name>
<feature type="compositionally biased region" description="Polar residues" evidence="6">
    <location>
        <begin position="223"/>
        <end position="248"/>
    </location>
</feature>
<dbReference type="NCBIfam" id="TIGR01011">
    <property type="entry name" value="rpsB_bact"/>
    <property type="match status" value="1"/>
</dbReference>
<dbReference type="CDD" id="cd01425">
    <property type="entry name" value="RPS2"/>
    <property type="match status" value="1"/>
</dbReference>
<dbReference type="InterPro" id="IPR023591">
    <property type="entry name" value="Ribosomal_uS2_flav_dom_sf"/>
</dbReference>